<keyword evidence="7 10" id="KW-0443">Lipid metabolism</keyword>
<gene>
    <name evidence="10" type="primary">accA</name>
    <name evidence="12" type="ORF">BSK65_04035</name>
</gene>
<comment type="caution">
    <text evidence="12">The sequence shown here is derived from an EMBL/GenBank/DDBJ whole genome shotgun (WGS) entry which is preliminary data.</text>
</comment>
<dbReference type="HAMAP" id="MF_00823">
    <property type="entry name" value="AcetylCoA_CT_alpha"/>
    <property type="match status" value="1"/>
</dbReference>
<evidence type="ECO:0000256" key="3">
    <source>
        <dbReference type="ARBA" id="ARBA00022679"/>
    </source>
</evidence>
<dbReference type="GO" id="GO:0005524">
    <property type="term" value="F:ATP binding"/>
    <property type="evidence" value="ECO:0007669"/>
    <property type="project" value="UniProtKB-KW"/>
</dbReference>
<reference evidence="12 13" key="1">
    <citation type="submission" date="2016-11" db="EMBL/GenBank/DDBJ databases">
        <title>Paenibacillus species isolates.</title>
        <authorList>
            <person name="Beno S.M."/>
        </authorList>
    </citation>
    <scope>NUCLEOTIDE SEQUENCE [LARGE SCALE GENOMIC DNA]</scope>
    <source>
        <strain evidence="12 13">FSL H7-0443</strain>
    </source>
</reference>
<dbReference type="PANTHER" id="PTHR42853:SF3">
    <property type="entry name" value="ACETYL-COENZYME A CARBOXYLASE CARBOXYL TRANSFERASE SUBUNIT ALPHA, CHLOROPLASTIC"/>
    <property type="match status" value="1"/>
</dbReference>
<evidence type="ECO:0000256" key="9">
    <source>
        <dbReference type="ARBA" id="ARBA00049152"/>
    </source>
</evidence>
<dbReference type="SUPFAM" id="SSF52096">
    <property type="entry name" value="ClpP/crotonase"/>
    <property type="match status" value="1"/>
</dbReference>
<dbReference type="InterPro" id="IPR011763">
    <property type="entry name" value="COA_CT_C"/>
</dbReference>
<dbReference type="PANTHER" id="PTHR42853">
    <property type="entry name" value="ACETYL-COENZYME A CARBOXYLASE CARBOXYL TRANSFERASE SUBUNIT ALPHA"/>
    <property type="match status" value="1"/>
</dbReference>
<evidence type="ECO:0000259" key="11">
    <source>
        <dbReference type="PROSITE" id="PS50989"/>
    </source>
</evidence>
<dbReference type="GO" id="GO:2001295">
    <property type="term" value="P:malonyl-CoA biosynthetic process"/>
    <property type="evidence" value="ECO:0007669"/>
    <property type="project" value="UniProtKB-UniRule"/>
</dbReference>
<dbReference type="EC" id="2.1.3.15" evidence="10"/>
<evidence type="ECO:0000256" key="5">
    <source>
        <dbReference type="ARBA" id="ARBA00022832"/>
    </source>
</evidence>
<evidence type="ECO:0000256" key="6">
    <source>
        <dbReference type="ARBA" id="ARBA00022840"/>
    </source>
</evidence>
<dbReference type="Proteomes" id="UP000187425">
    <property type="component" value="Unassembled WGS sequence"/>
</dbReference>
<name>A0A1R0ZQC4_9BACL</name>
<feature type="domain" description="CoA carboxyltransferase C-terminal" evidence="11">
    <location>
        <begin position="38"/>
        <end position="292"/>
    </location>
</feature>
<dbReference type="GO" id="GO:0016743">
    <property type="term" value="F:carboxyl- or carbamoyltransferase activity"/>
    <property type="evidence" value="ECO:0007669"/>
    <property type="project" value="UniProtKB-UniRule"/>
</dbReference>
<dbReference type="OrthoDB" id="9808023at2"/>
<dbReference type="PRINTS" id="PR01069">
    <property type="entry name" value="ACCCTRFRASEA"/>
</dbReference>
<keyword evidence="6 10" id="KW-0067">ATP-binding</keyword>
<dbReference type="AlphaFoldDB" id="A0A1R0ZQC4"/>
<dbReference type="NCBIfam" id="NF004344">
    <property type="entry name" value="PRK05724.1"/>
    <property type="match status" value="1"/>
</dbReference>
<comment type="subunit">
    <text evidence="10">Acetyl-CoA carboxylase is a heterohexamer composed of biotin carboxyl carrier protein (AccB), biotin carboxylase (AccC) and two subunits each of ACCase subunit alpha (AccA) and ACCase subunit beta (AccD).</text>
</comment>
<dbReference type="PROSITE" id="PS50989">
    <property type="entry name" value="COA_CT_CTER"/>
    <property type="match status" value="1"/>
</dbReference>
<proteinExistence type="inferred from homology"/>
<dbReference type="Pfam" id="PF03255">
    <property type="entry name" value="ACCA"/>
    <property type="match status" value="1"/>
</dbReference>
<comment type="pathway">
    <text evidence="1 10">Lipid metabolism; malonyl-CoA biosynthesis; malonyl-CoA from acetyl-CoA: step 1/1.</text>
</comment>
<evidence type="ECO:0000256" key="7">
    <source>
        <dbReference type="ARBA" id="ARBA00023098"/>
    </source>
</evidence>
<evidence type="ECO:0000256" key="4">
    <source>
        <dbReference type="ARBA" id="ARBA00022741"/>
    </source>
</evidence>
<evidence type="ECO:0000313" key="13">
    <source>
        <dbReference type="Proteomes" id="UP000187425"/>
    </source>
</evidence>
<dbReference type="EMBL" id="MPTW01000001">
    <property type="protein sequence ID" value="OME74839.1"/>
    <property type="molecule type" value="Genomic_DNA"/>
</dbReference>
<evidence type="ECO:0000256" key="1">
    <source>
        <dbReference type="ARBA" id="ARBA00004956"/>
    </source>
</evidence>
<accession>A0A1R0ZQC4</accession>
<organism evidence="12 13">
    <name type="scientific">Paenibacillus odorifer</name>
    <dbReference type="NCBI Taxonomy" id="189426"/>
    <lineage>
        <taxon>Bacteria</taxon>
        <taxon>Bacillati</taxon>
        <taxon>Bacillota</taxon>
        <taxon>Bacilli</taxon>
        <taxon>Bacillales</taxon>
        <taxon>Paenibacillaceae</taxon>
        <taxon>Paenibacillus</taxon>
    </lineage>
</organism>
<comment type="function">
    <text evidence="10">Component of the acetyl coenzyme A carboxylase (ACC) complex. First, biotin carboxylase catalyzes the carboxylation of biotin on its carrier protein (BCCP) and then the CO(2) group is transferred by the carboxyltransferase to acetyl-CoA to form malonyl-CoA.</text>
</comment>
<dbReference type="NCBIfam" id="NF041504">
    <property type="entry name" value="AccA_sub"/>
    <property type="match status" value="1"/>
</dbReference>
<keyword evidence="8 10" id="KW-0275">Fatty acid biosynthesis</keyword>
<dbReference type="NCBIfam" id="TIGR00513">
    <property type="entry name" value="accA"/>
    <property type="match status" value="1"/>
</dbReference>
<keyword evidence="10" id="KW-0963">Cytoplasm</keyword>
<keyword evidence="5 10" id="KW-0276">Fatty acid metabolism</keyword>
<evidence type="ECO:0000313" key="12">
    <source>
        <dbReference type="EMBL" id="OME74839.1"/>
    </source>
</evidence>
<dbReference type="GO" id="GO:0009317">
    <property type="term" value="C:acetyl-CoA carboxylase complex"/>
    <property type="evidence" value="ECO:0007669"/>
    <property type="project" value="InterPro"/>
</dbReference>
<protein>
    <recommendedName>
        <fullName evidence="10">Acetyl-coenzyme A carboxylase carboxyl transferase subunit alpha</fullName>
        <shortName evidence="10">ACCase subunit alpha</shortName>
        <shortName evidence="10">Acetyl-CoA carboxylase carboxyltransferase subunit alpha</shortName>
        <ecNumber evidence="10">2.1.3.15</ecNumber>
    </recommendedName>
</protein>
<dbReference type="RefSeq" id="WP_076283321.1">
    <property type="nucleotide sequence ID" value="NZ_MPTW01000001.1"/>
</dbReference>
<keyword evidence="2 10" id="KW-0444">Lipid biosynthesis</keyword>
<dbReference type="Gene3D" id="3.90.226.10">
    <property type="entry name" value="2-enoyl-CoA Hydratase, Chain A, domain 1"/>
    <property type="match status" value="1"/>
</dbReference>
<dbReference type="GO" id="GO:0003989">
    <property type="term" value="F:acetyl-CoA carboxylase activity"/>
    <property type="evidence" value="ECO:0007669"/>
    <property type="project" value="InterPro"/>
</dbReference>
<evidence type="ECO:0000256" key="2">
    <source>
        <dbReference type="ARBA" id="ARBA00022516"/>
    </source>
</evidence>
<keyword evidence="4 10" id="KW-0547">Nucleotide-binding</keyword>
<dbReference type="UniPathway" id="UPA00655">
    <property type="reaction ID" value="UER00711"/>
</dbReference>
<evidence type="ECO:0000256" key="10">
    <source>
        <dbReference type="HAMAP-Rule" id="MF_00823"/>
    </source>
</evidence>
<evidence type="ECO:0000256" key="8">
    <source>
        <dbReference type="ARBA" id="ARBA00023160"/>
    </source>
</evidence>
<keyword evidence="3 10" id="KW-0808">Transferase</keyword>
<dbReference type="GO" id="GO:0006633">
    <property type="term" value="P:fatty acid biosynthetic process"/>
    <property type="evidence" value="ECO:0007669"/>
    <property type="project" value="UniProtKB-KW"/>
</dbReference>
<dbReference type="InterPro" id="IPR001095">
    <property type="entry name" value="Acetyl_CoA_COase_a_su"/>
</dbReference>
<comment type="catalytic activity">
    <reaction evidence="9 10">
        <text>N(6)-carboxybiotinyl-L-lysyl-[protein] + acetyl-CoA = N(6)-biotinyl-L-lysyl-[protein] + malonyl-CoA</text>
        <dbReference type="Rhea" id="RHEA:54728"/>
        <dbReference type="Rhea" id="RHEA-COMP:10505"/>
        <dbReference type="Rhea" id="RHEA-COMP:10506"/>
        <dbReference type="ChEBI" id="CHEBI:57288"/>
        <dbReference type="ChEBI" id="CHEBI:57384"/>
        <dbReference type="ChEBI" id="CHEBI:83144"/>
        <dbReference type="ChEBI" id="CHEBI:83145"/>
        <dbReference type="EC" id="2.1.3.15"/>
    </reaction>
</comment>
<sequence>MAGELPFEMPLVEMRKKIAELKQFGEEKSIDFTDEVARLEERYRVLEEEVYSNISPSQKMHLARHQGRPTSLDLMGQIFTDFIELHGDRMFGDDLAIVGGIAKLNGVPVTVIGQQRGKDTKENILRFFGSAHPEGFRKSLRLMQQADKFNRPIITFVDTKGAYPGNTAEERGQSEAIARNLREMSQFGVPVICVVIGEGGSGGALALAVGNRVLMLEHAIYSAISPNGAASILWKDASKADQAAEAMKITASDLLEMEVIEEIVPEPKGGAHRDYEATAAAIKDALWRHLQELILLDRAELKEDRYRKFRKIGEFAEVQQEQIFLEEEVESEV</sequence>
<comment type="subcellular location">
    <subcellularLocation>
        <location evidence="10">Cytoplasm</location>
    </subcellularLocation>
</comment>
<comment type="similarity">
    <text evidence="10">Belongs to the AccA family.</text>
</comment>
<dbReference type="InterPro" id="IPR029045">
    <property type="entry name" value="ClpP/crotonase-like_dom_sf"/>
</dbReference>